<dbReference type="PANTHER" id="PTHR14503:SF4">
    <property type="entry name" value="LARGE RIBOSOMAL SUBUNIT PROTEIN BL34M"/>
    <property type="match status" value="1"/>
</dbReference>
<dbReference type="FunFam" id="1.10.287.3980:FF:000001">
    <property type="entry name" value="Mitochondrial ribosomal protein L34"/>
    <property type="match status" value="1"/>
</dbReference>
<dbReference type="PANTHER" id="PTHR14503">
    <property type="entry name" value="MITOCHONDRIAL RIBOSOMAL PROTEIN 34 FAMILY MEMBER"/>
    <property type="match status" value="1"/>
</dbReference>
<dbReference type="NCBIfam" id="TIGR01030">
    <property type="entry name" value="rpmH_bact"/>
    <property type="match status" value="1"/>
</dbReference>
<dbReference type="AlphaFoldDB" id="A0A5E8BV09"/>
<dbReference type="GeneID" id="43583464"/>
<dbReference type="OrthoDB" id="431691at2759"/>
<dbReference type="EMBL" id="CABVLU010000003">
    <property type="protein sequence ID" value="VVT55558.1"/>
    <property type="molecule type" value="Genomic_DNA"/>
</dbReference>
<dbReference type="HAMAP" id="MF_00391">
    <property type="entry name" value="Ribosomal_bL34"/>
    <property type="match status" value="1"/>
</dbReference>
<proteinExistence type="inferred from homology"/>
<evidence type="ECO:0000256" key="2">
    <source>
        <dbReference type="ARBA" id="ARBA00022980"/>
    </source>
</evidence>
<keyword evidence="6" id="KW-1185">Reference proteome</keyword>
<reference evidence="5 6" key="1">
    <citation type="submission" date="2019-09" db="EMBL/GenBank/DDBJ databases">
        <authorList>
            <person name="Brejova B."/>
        </authorList>
    </citation>
    <scope>NUCLEOTIDE SEQUENCE [LARGE SCALE GENOMIC DNA]</scope>
</reference>
<gene>
    <name evidence="5" type="ORF">SAPINGB_P004649</name>
</gene>
<name>A0A5E8BV09_9ASCO</name>
<evidence type="ECO:0000313" key="6">
    <source>
        <dbReference type="Proteomes" id="UP000398389"/>
    </source>
</evidence>
<dbReference type="InterPro" id="IPR000271">
    <property type="entry name" value="Ribosomal_bL34"/>
</dbReference>
<sequence>MLSRFAAIRPAMRVVASGVASRPLTLLAAQSNPLTALRARMTPGSPTAALVSPLAQPNPLLLPALPDLLDQRRWKARGNTYQPSTLKRKRINGFLARLKTRGGRKVLARRKTKGRWFLSH</sequence>
<dbReference type="Gene3D" id="1.10.287.3980">
    <property type="match status" value="1"/>
</dbReference>
<accession>A0A5E8BV09</accession>
<dbReference type="GO" id="GO:0005762">
    <property type="term" value="C:mitochondrial large ribosomal subunit"/>
    <property type="evidence" value="ECO:0007669"/>
    <property type="project" value="TreeGrafter"/>
</dbReference>
<dbReference type="Pfam" id="PF00468">
    <property type="entry name" value="Ribosomal_L34"/>
    <property type="match status" value="1"/>
</dbReference>
<comment type="similarity">
    <text evidence="1">Belongs to the bacterial ribosomal protein bL34 family.</text>
</comment>
<organism evidence="5 6">
    <name type="scientific">Magnusiomyces paraingens</name>
    <dbReference type="NCBI Taxonomy" id="2606893"/>
    <lineage>
        <taxon>Eukaryota</taxon>
        <taxon>Fungi</taxon>
        <taxon>Dikarya</taxon>
        <taxon>Ascomycota</taxon>
        <taxon>Saccharomycotina</taxon>
        <taxon>Dipodascomycetes</taxon>
        <taxon>Dipodascales</taxon>
        <taxon>Dipodascaceae</taxon>
        <taxon>Magnusiomyces</taxon>
    </lineage>
</organism>
<evidence type="ECO:0000256" key="3">
    <source>
        <dbReference type="ARBA" id="ARBA00023274"/>
    </source>
</evidence>
<protein>
    <recommendedName>
        <fullName evidence="4">Large ribosomal subunit protein bL34m</fullName>
    </recommendedName>
</protein>
<keyword evidence="2" id="KW-0689">Ribosomal protein</keyword>
<evidence type="ECO:0000256" key="1">
    <source>
        <dbReference type="ARBA" id="ARBA00010111"/>
    </source>
</evidence>
<keyword evidence="3" id="KW-0687">Ribonucleoprotein</keyword>
<evidence type="ECO:0000313" key="5">
    <source>
        <dbReference type="EMBL" id="VVT55558.1"/>
    </source>
</evidence>
<dbReference type="Proteomes" id="UP000398389">
    <property type="component" value="Unassembled WGS sequence"/>
</dbReference>
<dbReference type="GO" id="GO:0006412">
    <property type="term" value="P:translation"/>
    <property type="evidence" value="ECO:0007669"/>
    <property type="project" value="InterPro"/>
</dbReference>
<dbReference type="GO" id="GO:0003735">
    <property type="term" value="F:structural constituent of ribosome"/>
    <property type="evidence" value="ECO:0007669"/>
    <property type="project" value="InterPro"/>
</dbReference>
<evidence type="ECO:0000256" key="4">
    <source>
        <dbReference type="ARBA" id="ARBA00035274"/>
    </source>
</evidence>
<dbReference type="RefSeq" id="XP_031855255.1">
    <property type="nucleotide sequence ID" value="XM_031999364.1"/>
</dbReference>